<feature type="compositionally biased region" description="Low complexity" evidence="2">
    <location>
        <begin position="80"/>
        <end position="94"/>
    </location>
</feature>
<dbReference type="InterPro" id="IPR012677">
    <property type="entry name" value="Nucleotide-bd_a/b_plait_sf"/>
</dbReference>
<accession>A0ABR2F1C9</accession>
<dbReference type="SUPFAM" id="SSF54928">
    <property type="entry name" value="RNA-binding domain, RBD"/>
    <property type="match status" value="1"/>
</dbReference>
<evidence type="ECO:0000313" key="4">
    <source>
        <dbReference type="EMBL" id="KAK8568755.1"/>
    </source>
</evidence>
<gene>
    <name evidence="4" type="ORF">V6N12_007297</name>
</gene>
<dbReference type="InterPro" id="IPR035979">
    <property type="entry name" value="RBD_domain_sf"/>
</dbReference>
<dbReference type="EMBL" id="JBBPBM010000009">
    <property type="protein sequence ID" value="KAK8568755.1"/>
    <property type="molecule type" value="Genomic_DNA"/>
</dbReference>
<dbReference type="Proteomes" id="UP001472677">
    <property type="component" value="Unassembled WGS sequence"/>
</dbReference>
<dbReference type="CDD" id="cd00590">
    <property type="entry name" value="RRM_SF"/>
    <property type="match status" value="1"/>
</dbReference>
<dbReference type="Pfam" id="PF00076">
    <property type="entry name" value="RRM_1"/>
    <property type="match status" value="1"/>
</dbReference>
<keyword evidence="5" id="KW-1185">Reference proteome</keyword>
<evidence type="ECO:0000256" key="1">
    <source>
        <dbReference type="PROSITE-ProRule" id="PRU00176"/>
    </source>
</evidence>
<feature type="domain" description="RRM" evidence="3">
    <location>
        <begin position="1"/>
        <end position="74"/>
    </location>
</feature>
<organism evidence="4 5">
    <name type="scientific">Hibiscus sabdariffa</name>
    <name type="common">roselle</name>
    <dbReference type="NCBI Taxonomy" id="183260"/>
    <lineage>
        <taxon>Eukaryota</taxon>
        <taxon>Viridiplantae</taxon>
        <taxon>Streptophyta</taxon>
        <taxon>Embryophyta</taxon>
        <taxon>Tracheophyta</taxon>
        <taxon>Spermatophyta</taxon>
        <taxon>Magnoliopsida</taxon>
        <taxon>eudicotyledons</taxon>
        <taxon>Gunneridae</taxon>
        <taxon>Pentapetalae</taxon>
        <taxon>rosids</taxon>
        <taxon>malvids</taxon>
        <taxon>Malvales</taxon>
        <taxon>Malvaceae</taxon>
        <taxon>Malvoideae</taxon>
        <taxon>Hibiscus</taxon>
    </lineage>
</organism>
<reference evidence="4 5" key="1">
    <citation type="journal article" date="2024" name="G3 (Bethesda)">
        <title>Genome assembly of Hibiscus sabdariffa L. provides insights into metabolisms of medicinal natural products.</title>
        <authorList>
            <person name="Kim T."/>
        </authorList>
    </citation>
    <scope>NUCLEOTIDE SEQUENCE [LARGE SCALE GENOMIC DNA]</scope>
    <source>
        <strain evidence="4">TK-2024</strain>
        <tissue evidence="4">Old leaves</tissue>
    </source>
</reference>
<keyword evidence="1" id="KW-0694">RNA-binding</keyword>
<dbReference type="InterPro" id="IPR000504">
    <property type="entry name" value="RRM_dom"/>
</dbReference>
<dbReference type="PROSITE" id="PS50102">
    <property type="entry name" value="RRM"/>
    <property type="match status" value="1"/>
</dbReference>
<name>A0ABR2F1C9_9ROSI</name>
<protein>
    <recommendedName>
        <fullName evidence="3">RRM domain-containing protein</fullName>
    </recommendedName>
</protein>
<sequence>MQWKGLWHLFARHGEVTRTYIAWKLSRGGKRFGFVSFGKDSDAVRAIERLDVFNVYGYRLTVKSRKVKIPVESIVSQSESSSKFSSNQKQSTNSGKEMRMDDVERETLIGELAGKDVGAGLEQPIEILKGDADITTPRACIDVIDMGLLPNLLATDSIPEMRKSSWAEEVDKRMNARYSKGDPDQGDLEIDMDKNEEETFRDFFLEMSPKKRPKIVKSFPSQNGGSIIRKLRLGAARVSACL</sequence>
<evidence type="ECO:0000313" key="5">
    <source>
        <dbReference type="Proteomes" id="UP001472677"/>
    </source>
</evidence>
<proteinExistence type="predicted"/>
<evidence type="ECO:0000256" key="2">
    <source>
        <dbReference type="SAM" id="MobiDB-lite"/>
    </source>
</evidence>
<comment type="caution">
    <text evidence="4">The sequence shown here is derived from an EMBL/GenBank/DDBJ whole genome shotgun (WGS) entry which is preliminary data.</text>
</comment>
<dbReference type="Gene3D" id="3.30.70.330">
    <property type="match status" value="1"/>
</dbReference>
<feature type="region of interest" description="Disordered" evidence="2">
    <location>
        <begin position="80"/>
        <end position="99"/>
    </location>
</feature>
<evidence type="ECO:0000259" key="3">
    <source>
        <dbReference type="PROSITE" id="PS50102"/>
    </source>
</evidence>